<organism evidence="2 3">
    <name type="scientific">Nocardioides soli</name>
    <dbReference type="NCBI Taxonomy" id="1036020"/>
    <lineage>
        <taxon>Bacteria</taxon>
        <taxon>Bacillati</taxon>
        <taxon>Actinomycetota</taxon>
        <taxon>Actinomycetes</taxon>
        <taxon>Propionibacteriales</taxon>
        <taxon>Nocardioidaceae</taxon>
        <taxon>Nocardioides</taxon>
    </lineage>
</organism>
<protein>
    <recommendedName>
        <fullName evidence="4">Phage tail tape measure protein</fullName>
    </recommendedName>
</protein>
<dbReference type="Proteomes" id="UP000589626">
    <property type="component" value="Unassembled WGS sequence"/>
</dbReference>
<evidence type="ECO:0000313" key="3">
    <source>
        <dbReference type="Proteomes" id="UP000589626"/>
    </source>
</evidence>
<keyword evidence="1" id="KW-0175">Coiled coil</keyword>
<dbReference type="AlphaFoldDB" id="A0A7W4VTD5"/>
<keyword evidence="3" id="KW-1185">Reference proteome</keyword>
<reference evidence="2 3" key="1">
    <citation type="submission" date="2020-08" db="EMBL/GenBank/DDBJ databases">
        <title>Sequencing the genomes of 1000 actinobacteria strains.</title>
        <authorList>
            <person name="Klenk H.-P."/>
        </authorList>
    </citation>
    <scope>NUCLEOTIDE SEQUENCE [LARGE SCALE GENOMIC DNA]</scope>
    <source>
        <strain evidence="2 3">DSM 105498</strain>
    </source>
</reference>
<evidence type="ECO:0008006" key="4">
    <source>
        <dbReference type="Google" id="ProtNLM"/>
    </source>
</evidence>
<evidence type="ECO:0000313" key="2">
    <source>
        <dbReference type="EMBL" id="MBB3041158.1"/>
    </source>
</evidence>
<sequence length="920" mass="96054">MAGPIRISVLANASQANRTFASVGTTVNGVSARVGRAGKVMGLAVAAGAAVAGVAALKFGKDSVKAASDAQQSLGATETVFGRYADTVIARSNKAARAIGLSANEYRELSNVVGASLTGAGVPLKKTTALTDQLNRRASDMAATFGGTTREAVESISSLMRGEADPIERYGVSIKQVDVNARLAAKGQDKLTGAALKSAEMQARLDLLMQKTARTQGAFAREGNTLAHQQQVLGAQWENLKARVGSALLPVLTRLLTLVNDNLGPAFNAVVGYLAPLVARFKDLTGGANGSNAAVAAITAFFTGRLIPAVQAVIGAYQRFYATFIPIIEQVAAAIAAKWSTIAPQVQAIWDSVKNIITSALSIVQSVVTAATAVVLAVWGKFGATMTKFTATALGNLVTTLRGAFKIIEGVFKVVSSALRGDWKGVWDGIKKILSGALTVIKGSLAQAWNLIRTAASVAWSALKVIIAKAWEGAKAAVRNGIRGSVQLVTALPAKIVGAIPKPRTILSEVGGFIIEGLRNGISAAGHLVTDAVEAIVNKIPKKIRQMMGIASPSKVMRALARWIPAGIARGILDGLDGIKAAIDAVGRFITKTLDRQLAAREKAIKKRLDGKAETKALKRIRIEWDRHSKTVVRSVRDENAALAANGRAQDRLTARLEKATTALDAARQAYFDYAAAVKDAVVDTGGLFALAEAEGSDGSLASIIAGRTEALAKAEQWAKVINSLRGRLNDTDLRELIDKGVAGLATAEAIASGGPDAIIALNALQDRLSAVGKSVGLSAADQFYGAGVEAARATAAGLESQADKLDKAAKKLAKALMKAVRKALAEELNGKTGGKKTQGLQIDVDQTHARRQGAALATSLRRGFGVPALDAWATSGGAQAREQRFSIQFTADQVDQLIRGGRVDADITAYHRAGGRTLT</sequence>
<accession>A0A7W4VTD5</accession>
<comment type="caution">
    <text evidence="2">The sequence shown here is derived from an EMBL/GenBank/DDBJ whole genome shotgun (WGS) entry which is preliminary data.</text>
</comment>
<dbReference type="RefSeq" id="WP_183591088.1">
    <property type="nucleotide sequence ID" value="NZ_JACHWR010000001.1"/>
</dbReference>
<dbReference type="EMBL" id="JACHWR010000001">
    <property type="protein sequence ID" value="MBB3041158.1"/>
    <property type="molecule type" value="Genomic_DNA"/>
</dbReference>
<proteinExistence type="predicted"/>
<gene>
    <name evidence="2" type="ORF">FHU40_000959</name>
</gene>
<name>A0A7W4VTD5_9ACTN</name>
<evidence type="ECO:0000256" key="1">
    <source>
        <dbReference type="SAM" id="Coils"/>
    </source>
</evidence>
<feature type="coiled-coil region" evidence="1">
    <location>
        <begin position="789"/>
        <end position="819"/>
    </location>
</feature>